<evidence type="ECO:0000256" key="1">
    <source>
        <dbReference type="ARBA" id="ARBA00004651"/>
    </source>
</evidence>
<dbReference type="EMBL" id="QUSM01000002">
    <property type="protein sequence ID" value="RGD75112.1"/>
    <property type="molecule type" value="Genomic_DNA"/>
</dbReference>
<evidence type="ECO:0000256" key="5">
    <source>
        <dbReference type="ARBA" id="ARBA00023136"/>
    </source>
</evidence>
<feature type="transmembrane region" description="Helical" evidence="6">
    <location>
        <begin position="66"/>
        <end position="85"/>
    </location>
</feature>
<keyword evidence="4 6" id="KW-1133">Transmembrane helix</keyword>
<dbReference type="InterPro" id="IPR002797">
    <property type="entry name" value="Polysacc_synth"/>
</dbReference>
<dbReference type="PANTHER" id="PTHR30250:SF21">
    <property type="entry name" value="LIPID II FLIPPASE MURJ"/>
    <property type="match status" value="1"/>
</dbReference>
<feature type="transmembrane region" description="Helical" evidence="6">
    <location>
        <begin position="503"/>
        <end position="522"/>
    </location>
</feature>
<evidence type="ECO:0000256" key="2">
    <source>
        <dbReference type="ARBA" id="ARBA00022475"/>
    </source>
</evidence>
<feature type="transmembrane region" description="Helical" evidence="6">
    <location>
        <begin position="477"/>
        <end position="497"/>
    </location>
</feature>
<evidence type="ECO:0000256" key="4">
    <source>
        <dbReference type="ARBA" id="ARBA00022989"/>
    </source>
</evidence>
<evidence type="ECO:0000256" key="3">
    <source>
        <dbReference type="ARBA" id="ARBA00022692"/>
    </source>
</evidence>
<feature type="transmembrane region" description="Helical" evidence="6">
    <location>
        <begin position="204"/>
        <end position="229"/>
    </location>
</feature>
<feature type="transmembrane region" description="Helical" evidence="6">
    <location>
        <begin position="28"/>
        <end position="46"/>
    </location>
</feature>
<comment type="caution">
    <text evidence="7">The sequence shown here is derived from an EMBL/GenBank/DDBJ whole genome shotgun (WGS) entry which is preliminary data.</text>
</comment>
<evidence type="ECO:0000313" key="8">
    <source>
        <dbReference type="Proteomes" id="UP000261212"/>
    </source>
</evidence>
<feature type="transmembrane region" description="Helical" evidence="6">
    <location>
        <begin position="139"/>
        <end position="159"/>
    </location>
</feature>
<comment type="subcellular location">
    <subcellularLocation>
        <location evidence="1">Cell membrane</location>
        <topology evidence="1">Multi-pass membrane protein</topology>
    </subcellularLocation>
</comment>
<feature type="transmembrane region" description="Helical" evidence="6">
    <location>
        <begin position="180"/>
        <end position="198"/>
    </location>
</feature>
<feature type="transmembrane region" description="Helical" evidence="6">
    <location>
        <begin position="414"/>
        <end position="432"/>
    </location>
</feature>
<feature type="transmembrane region" description="Helical" evidence="6">
    <location>
        <begin position="106"/>
        <end position="133"/>
    </location>
</feature>
<accession>A0A3E3E0N5</accession>
<keyword evidence="5 6" id="KW-0472">Membrane</keyword>
<proteinExistence type="predicted"/>
<feature type="transmembrane region" description="Helical" evidence="6">
    <location>
        <begin position="384"/>
        <end position="402"/>
    </location>
</feature>
<gene>
    <name evidence="7" type="ORF">DW687_01970</name>
</gene>
<evidence type="ECO:0000256" key="6">
    <source>
        <dbReference type="SAM" id="Phobius"/>
    </source>
</evidence>
<dbReference type="CDD" id="cd13124">
    <property type="entry name" value="MATE_SpoVB_like"/>
    <property type="match status" value="1"/>
</dbReference>
<dbReference type="InterPro" id="IPR024923">
    <property type="entry name" value="PG_synth_SpoVB"/>
</dbReference>
<dbReference type="Pfam" id="PF01943">
    <property type="entry name" value="Polysacc_synt"/>
    <property type="match status" value="1"/>
</dbReference>
<dbReference type="InterPro" id="IPR050833">
    <property type="entry name" value="Poly_Biosynth_Transport"/>
</dbReference>
<dbReference type="Proteomes" id="UP000261212">
    <property type="component" value="Unassembled WGS sequence"/>
</dbReference>
<sequence>MRYIIVKVLIFGRKCDLSAAKKKNYLKGAAVLAFGGIIAKFLGMFLKLPLVRILGDFGMGLYGNAYPVYTFLLAISVIGLPVAISKMVSERISLGKYDGAYRVFKVAIVTLAVIGAICSSVMLFGAHFFISVFKWHPDTYYSILGLSFAPLCVCILSSFKGFFQGMQNMTPPSISQIVESITRVVVGLGLAVFLYNKLGVAFGAAGATFGATAGAFVASFFLFLCFLKVRPRLKRQISRQTSKSTEDARTILRILASIAIPITLASLVTSSMNLINSFTVSAFLQKAGFSVNEATVLWGQLSQRAQTIISIPLILSSSLAASLVPTISESFVKKDLKQIRQKTFLTFKVVLMIALPCIAGLVVMSSEVTTLLFGDANGANMLRILAIGIVFTMISTTMQGILQGVGLLNTPVKNLAVGCVIKLILNIVLIQIPWLNIYGAILGTLGADLVVASLDYRAIKKFLGSTYGGLGMAFIKNLFCAAVMGIVCFFVKTFLGGILSNSILTVVVILVAMVVYLALIYITRVLNIEEVRSVIGK</sequence>
<dbReference type="AlphaFoldDB" id="A0A3E3E0N5"/>
<organism evidence="7 8">
    <name type="scientific">Anaerofustis stercorihominis</name>
    <dbReference type="NCBI Taxonomy" id="214853"/>
    <lineage>
        <taxon>Bacteria</taxon>
        <taxon>Bacillati</taxon>
        <taxon>Bacillota</taxon>
        <taxon>Clostridia</taxon>
        <taxon>Eubacteriales</taxon>
        <taxon>Eubacteriaceae</taxon>
        <taxon>Anaerofustis</taxon>
    </lineage>
</organism>
<keyword evidence="3 6" id="KW-0812">Transmembrane</keyword>
<dbReference type="PANTHER" id="PTHR30250">
    <property type="entry name" value="PST FAMILY PREDICTED COLANIC ACID TRANSPORTER"/>
    <property type="match status" value="1"/>
</dbReference>
<protein>
    <submittedName>
        <fullName evidence="7">Polysaccharide biosynthesis protein</fullName>
    </submittedName>
</protein>
<feature type="transmembrane region" description="Helical" evidence="6">
    <location>
        <begin position="305"/>
        <end position="324"/>
    </location>
</feature>
<feature type="transmembrane region" description="Helical" evidence="6">
    <location>
        <begin position="345"/>
        <end position="364"/>
    </location>
</feature>
<dbReference type="GO" id="GO:0005886">
    <property type="term" value="C:plasma membrane"/>
    <property type="evidence" value="ECO:0007669"/>
    <property type="project" value="UniProtKB-SubCell"/>
</dbReference>
<reference evidence="7 8" key="1">
    <citation type="submission" date="2018-08" db="EMBL/GenBank/DDBJ databases">
        <title>A genome reference for cultivated species of the human gut microbiota.</title>
        <authorList>
            <person name="Zou Y."/>
            <person name="Xue W."/>
            <person name="Luo G."/>
        </authorList>
    </citation>
    <scope>NUCLEOTIDE SEQUENCE [LARGE SCALE GENOMIC DNA]</scope>
    <source>
        <strain evidence="7 8">AM25-6</strain>
    </source>
</reference>
<keyword evidence="2" id="KW-1003">Cell membrane</keyword>
<name>A0A3E3E0N5_9FIRM</name>
<dbReference type="PIRSF" id="PIRSF038958">
    <property type="entry name" value="PG_synth_SpoVB"/>
    <property type="match status" value="1"/>
</dbReference>
<evidence type="ECO:0000313" key="7">
    <source>
        <dbReference type="EMBL" id="RGD75112.1"/>
    </source>
</evidence>
<feature type="transmembrane region" description="Helical" evidence="6">
    <location>
        <begin position="250"/>
        <end position="268"/>
    </location>
</feature>